<evidence type="ECO:0000313" key="3">
    <source>
        <dbReference type="EMBL" id="GMM57866.1"/>
    </source>
</evidence>
<dbReference type="GO" id="GO:0070126">
    <property type="term" value="P:mitochondrial translational termination"/>
    <property type="evidence" value="ECO:0007669"/>
    <property type="project" value="TreeGrafter"/>
</dbReference>
<dbReference type="AlphaFoldDB" id="A0AAV5S498"/>
<comment type="caution">
    <text evidence="3">The sequence shown here is derived from an EMBL/GenBank/DDBJ whole genome shotgun (WGS) entry which is preliminary data.</text>
</comment>
<proteinExistence type="predicted"/>
<dbReference type="GO" id="GO:0005762">
    <property type="term" value="C:mitochondrial large ribosomal subunit"/>
    <property type="evidence" value="ECO:0007669"/>
    <property type="project" value="TreeGrafter"/>
</dbReference>
<dbReference type="GO" id="GO:0016150">
    <property type="term" value="F:translation release factor activity, codon nonspecific"/>
    <property type="evidence" value="ECO:0007669"/>
    <property type="project" value="TreeGrafter"/>
</dbReference>
<feature type="compositionally biased region" description="Basic residues" evidence="1">
    <location>
        <begin position="162"/>
        <end position="181"/>
    </location>
</feature>
<dbReference type="EMBL" id="BTGD01000016">
    <property type="protein sequence ID" value="GMM57866.1"/>
    <property type="molecule type" value="Genomic_DNA"/>
</dbReference>
<dbReference type="SUPFAM" id="SSF110916">
    <property type="entry name" value="Peptidyl-tRNA hydrolase domain-like"/>
    <property type="match status" value="1"/>
</dbReference>
<dbReference type="PANTHER" id="PTHR11075:SF54">
    <property type="entry name" value="LARGE RIBOSOMAL SUBUNIT PROTEIN ML62"/>
    <property type="match status" value="1"/>
</dbReference>
<feature type="domain" description="Prokaryotic-type class I peptide chain release factors" evidence="2">
    <location>
        <begin position="46"/>
        <end position="177"/>
    </location>
</feature>
<evidence type="ECO:0000313" key="4">
    <source>
        <dbReference type="Proteomes" id="UP001377567"/>
    </source>
</evidence>
<protein>
    <submittedName>
        <fullName evidence="3">Pth4 protein</fullName>
    </submittedName>
</protein>
<name>A0AAV5S498_MAUHU</name>
<dbReference type="Pfam" id="PF00472">
    <property type="entry name" value="RF-1"/>
    <property type="match status" value="1"/>
</dbReference>
<accession>A0AAV5S498</accession>
<keyword evidence="4" id="KW-1185">Reference proteome</keyword>
<dbReference type="InterPro" id="IPR000352">
    <property type="entry name" value="Pep_chain_release_fac_I"/>
</dbReference>
<dbReference type="InterPro" id="IPR052104">
    <property type="entry name" value="Mito_Release_Factor_mL62"/>
</dbReference>
<evidence type="ECO:0000259" key="2">
    <source>
        <dbReference type="Pfam" id="PF00472"/>
    </source>
</evidence>
<organism evidence="3 4">
    <name type="scientific">Maudiozyma humilis</name>
    <name type="common">Sour dough yeast</name>
    <name type="synonym">Kazachstania humilis</name>
    <dbReference type="NCBI Taxonomy" id="51915"/>
    <lineage>
        <taxon>Eukaryota</taxon>
        <taxon>Fungi</taxon>
        <taxon>Dikarya</taxon>
        <taxon>Ascomycota</taxon>
        <taxon>Saccharomycotina</taxon>
        <taxon>Saccharomycetes</taxon>
        <taxon>Saccharomycetales</taxon>
        <taxon>Saccharomycetaceae</taxon>
        <taxon>Maudiozyma</taxon>
    </lineage>
</organism>
<sequence length="181" mass="21086">MLGPKSPKRLLVNFTSTFRWIHSSTQLSSDANIAREWLDNLSPQSLPSRSFHVRYDRASGPGGQKVNKVSSKCTLTLERFSSCSLFPQEVRRQVMDKRMRLYNPVSDSIVVQSDETRSREQNRQLCLAKLVDLIKETCYFPKEADPADIEKWERVRGASKERRLKSKKLNGERKRTRKQLW</sequence>
<dbReference type="PANTHER" id="PTHR11075">
    <property type="entry name" value="PEPTIDE CHAIN RELEASE FACTOR"/>
    <property type="match status" value="1"/>
</dbReference>
<gene>
    <name evidence="3" type="ORF">DAKH74_044820</name>
</gene>
<evidence type="ECO:0000256" key="1">
    <source>
        <dbReference type="SAM" id="MobiDB-lite"/>
    </source>
</evidence>
<reference evidence="3 4" key="1">
    <citation type="journal article" date="2023" name="Elife">
        <title>Identification of key yeast species and microbe-microbe interactions impacting larval growth of Drosophila in the wild.</title>
        <authorList>
            <person name="Mure A."/>
            <person name="Sugiura Y."/>
            <person name="Maeda R."/>
            <person name="Honda K."/>
            <person name="Sakurai N."/>
            <person name="Takahashi Y."/>
            <person name="Watada M."/>
            <person name="Katoh T."/>
            <person name="Gotoh A."/>
            <person name="Gotoh Y."/>
            <person name="Taniguchi I."/>
            <person name="Nakamura K."/>
            <person name="Hayashi T."/>
            <person name="Katayama T."/>
            <person name="Uemura T."/>
            <person name="Hattori Y."/>
        </authorList>
    </citation>
    <scope>NUCLEOTIDE SEQUENCE [LARGE SCALE GENOMIC DNA]</scope>
    <source>
        <strain evidence="3 4">KH-74</strain>
    </source>
</reference>
<dbReference type="Proteomes" id="UP001377567">
    <property type="component" value="Unassembled WGS sequence"/>
</dbReference>
<dbReference type="Gene3D" id="3.30.160.20">
    <property type="match status" value="1"/>
</dbReference>
<feature type="region of interest" description="Disordered" evidence="1">
    <location>
        <begin position="158"/>
        <end position="181"/>
    </location>
</feature>
<dbReference type="GO" id="GO:0004045">
    <property type="term" value="F:peptidyl-tRNA hydrolase activity"/>
    <property type="evidence" value="ECO:0007669"/>
    <property type="project" value="TreeGrafter"/>
</dbReference>